<keyword evidence="1" id="KW-0479">Metal-binding</keyword>
<proteinExistence type="predicted"/>
<keyword evidence="3" id="KW-0805">Transcription regulation</keyword>
<keyword evidence="10" id="KW-1185">Reference proteome</keyword>
<feature type="compositionally biased region" description="Low complexity" evidence="7">
    <location>
        <begin position="11"/>
        <end position="25"/>
    </location>
</feature>
<keyword evidence="5" id="KW-0804">Transcription</keyword>
<evidence type="ECO:0000256" key="6">
    <source>
        <dbReference type="ARBA" id="ARBA00023242"/>
    </source>
</evidence>
<feature type="region of interest" description="Disordered" evidence="7">
    <location>
        <begin position="1"/>
        <end position="38"/>
    </location>
</feature>
<dbReference type="GO" id="GO:0008270">
    <property type="term" value="F:zinc ion binding"/>
    <property type="evidence" value="ECO:0007669"/>
    <property type="project" value="InterPro"/>
</dbReference>
<keyword evidence="6" id="KW-0539">Nucleus</keyword>
<evidence type="ECO:0000256" key="4">
    <source>
        <dbReference type="ARBA" id="ARBA00023125"/>
    </source>
</evidence>
<dbReference type="Pfam" id="PF04082">
    <property type="entry name" value="Fungal_trans"/>
    <property type="match status" value="1"/>
</dbReference>
<evidence type="ECO:0000313" key="9">
    <source>
        <dbReference type="EMBL" id="KXH32085.1"/>
    </source>
</evidence>
<dbReference type="CDD" id="cd12148">
    <property type="entry name" value="fungal_TF_MHR"/>
    <property type="match status" value="1"/>
</dbReference>
<gene>
    <name evidence="9" type="ORF">CNYM01_13306</name>
</gene>
<evidence type="ECO:0000256" key="5">
    <source>
        <dbReference type="ARBA" id="ARBA00023163"/>
    </source>
</evidence>
<sequence length="529" mass="57889">MDQDAGPSPPAAVNSSSAASDQAGAGLEGTLCPDPNFYDRSQASEARFFGATSGLLELRSSNEPPPTSPAIEPSSGTDTQSLDGVQQVGRISYGNSSVEMKNLDDLVAPELRDSLIDLYFEWEQPWFQLVDEALFRQSMLSNGLYSCPSLLHSMLAVASRYCDDWRVRSDFSDPRTAGRIFSERAEILLREEVKCPGVATIQALGFLGIYYVILEKVLTNLYAPKRLSSAVEKRTFFDSCILTLKGWYYSLPNELKVRRSEEANKAAKSPHSYILNMVYHTSVILLARPYLQSSRKPKTEIFTLQHLSEQTEVGRQASAACCEAAVEICSLSAKYRAAFGSFRLSPLTATHCTLSAALVIVFVQPAVKDDVSKLSKNDLDGCLQTLRELSISWSPPLRYLRTLNKILSEQQSHAACDVAKASCASCLGVDVSKNGLSRRAHQHELGTGTLNKRIVKQPGGSAVSFHHSQSKGVSAAFSTLGTDIEGAGPSSLQPSEQLLLDIGYGYMDFRAFEALSWDDADYDISSFYS</sequence>
<protein>
    <submittedName>
        <fullName evidence="9">Nitrogen assimilation transcription factor nirA</fullName>
    </submittedName>
</protein>
<dbReference type="GO" id="GO:0003677">
    <property type="term" value="F:DNA binding"/>
    <property type="evidence" value="ECO:0007669"/>
    <property type="project" value="UniProtKB-KW"/>
</dbReference>
<dbReference type="EMBL" id="JEMN01001596">
    <property type="protein sequence ID" value="KXH32085.1"/>
    <property type="molecule type" value="Genomic_DNA"/>
</dbReference>
<reference evidence="9 10" key="1">
    <citation type="submission" date="2014-02" db="EMBL/GenBank/DDBJ databases">
        <title>The genome sequence of Colletotrichum nymphaeae SA-01.</title>
        <authorList>
            <person name="Baroncelli R."/>
            <person name="Thon M.R."/>
        </authorList>
    </citation>
    <scope>NUCLEOTIDE SEQUENCE [LARGE SCALE GENOMIC DNA]</scope>
    <source>
        <strain evidence="9 10">SA-01</strain>
    </source>
</reference>
<dbReference type="GO" id="GO:0006351">
    <property type="term" value="P:DNA-templated transcription"/>
    <property type="evidence" value="ECO:0007669"/>
    <property type="project" value="InterPro"/>
</dbReference>
<dbReference type="InterPro" id="IPR051615">
    <property type="entry name" value="Transcr_Regulatory_Elem"/>
</dbReference>
<evidence type="ECO:0000256" key="1">
    <source>
        <dbReference type="ARBA" id="ARBA00022723"/>
    </source>
</evidence>
<feature type="domain" description="Xylanolytic transcriptional activator regulatory" evidence="8">
    <location>
        <begin position="116"/>
        <end position="211"/>
    </location>
</feature>
<name>A0A135S844_9PEZI</name>
<comment type="caution">
    <text evidence="9">The sequence shown here is derived from an EMBL/GenBank/DDBJ whole genome shotgun (WGS) entry which is preliminary data.</text>
</comment>
<evidence type="ECO:0000256" key="7">
    <source>
        <dbReference type="SAM" id="MobiDB-lite"/>
    </source>
</evidence>
<accession>A0A135S844</accession>
<organism evidence="9 10">
    <name type="scientific">Colletotrichum nymphaeae SA-01</name>
    <dbReference type="NCBI Taxonomy" id="1460502"/>
    <lineage>
        <taxon>Eukaryota</taxon>
        <taxon>Fungi</taxon>
        <taxon>Dikarya</taxon>
        <taxon>Ascomycota</taxon>
        <taxon>Pezizomycotina</taxon>
        <taxon>Sordariomycetes</taxon>
        <taxon>Hypocreomycetidae</taxon>
        <taxon>Glomerellales</taxon>
        <taxon>Glomerellaceae</taxon>
        <taxon>Colletotrichum</taxon>
        <taxon>Colletotrichum acutatum species complex</taxon>
    </lineage>
</organism>
<dbReference type="PANTHER" id="PTHR31313">
    <property type="entry name" value="TY1 ENHANCER ACTIVATOR"/>
    <property type="match status" value="1"/>
</dbReference>
<dbReference type="Proteomes" id="UP000070054">
    <property type="component" value="Unassembled WGS sequence"/>
</dbReference>
<keyword evidence="2" id="KW-0862">Zinc</keyword>
<dbReference type="PANTHER" id="PTHR31313:SF83">
    <property type="entry name" value="ZN(II)2CYS6 TRANSCRIPTION FACTOR (EUROFUNG)"/>
    <property type="match status" value="1"/>
</dbReference>
<evidence type="ECO:0000313" key="10">
    <source>
        <dbReference type="Proteomes" id="UP000070054"/>
    </source>
</evidence>
<dbReference type="InterPro" id="IPR007219">
    <property type="entry name" value="XnlR_reg_dom"/>
</dbReference>
<keyword evidence="4" id="KW-0238">DNA-binding</keyword>
<evidence type="ECO:0000256" key="3">
    <source>
        <dbReference type="ARBA" id="ARBA00023015"/>
    </source>
</evidence>
<evidence type="ECO:0000256" key="2">
    <source>
        <dbReference type="ARBA" id="ARBA00022833"/>
    </source>
</evidence>
<dbReference type="AlphaFoldDB" id="A0A135S844"/>
<evidence type="ECO:0000259" key="8">
    <source>
        <dbReference type="Pfam" id="PF04082"/>
    </source>
</evidence>
<feature type="region of interest" description="Disordered" evidence="7">
    <location>
        <begin position="54"/>
        <end position="82"/>
    </location>
</feature>